<dbReference type="PANTHER" id="PTHR12271">
    <property type="entry name" value="POLY A POLYMERASE CID PAP -RELATED"/>
    <property type="match status" value="1"/>
</dbReference>
<evidence type="ECO:0000256" key="1">
    <source>
        <dbReference type="SAM" id="MobiDB-lite"/>
    </source>
</evidence>
<feature type="non-terminal residue" evidence="3">
    <location>
        <position position="357"/>
    </location>
</feature>
<dbReference type="AlphaFoldDB" id="A0A813ENN9"/>
<feature type="domain" description="Poly(A) RNA polymerase mitochondrial-like central palm" evidence="2">
    <location>
        <begin position="132"/>
        <end position="246"/>
    </location>
</feature>
<evidence type="ECO:0000313" key="4">
    <source>
        <dbReference type="Proteomes" id="UP000654075"/>
    </source>
</evidence>
<dbReference type="InterPro" id="IPR054708">
    <property type="entry name" value="MTPAP-like_central"/>
</dbReference>
<dbReference type="OrthoDB" id="299395at2759"/>
<dbReference type="Pfam" id="PF22600">
    <property type="entry name" value="MTPAP-like_central"/>
    <property type="match status" value="1"/>
</dbReference>
<accession>A0A813ENN9</accession>
<organism evidence="3 4">
    <name type="scientific">Polarella glacialis</name>
    <name type="common">Dinoflagellate</name>
    <dbReference type="NCBI Taxonomy" id="89957"/>
    <lineage>
        <taxon>Eukaryota</taxon>
        <taxon>Sar</taxon>
        <taxon>Alveolata</taxon>
        <taxon>Dinophyceae</taxon>
        <taxon>Suessiales</taxon>
        <taxon>Suessiaceae</taxon>
        <taxon>Polarella</taxon>
    </lineage>
</organism>
<proteinExistence type="predicted"/>
<dbReference type="Gene3D" id="1.10.1410.10">
    <property type="match status" value="1"/>
</dbReference>
<keyword evidence="4" id="KW-1185">Reference proteome</keyword>
<gene>
    <name evidence="3" type="ORF">PGLA1383_LOCUS21858</name>
</gene>
<dbReference type="CDD" id="cd05402">
    <property type="entry name" value="NT_PAP_TUTase"/>
    <property type="match status" value="1"/>
</dbReference>
<dbReference type="SUPFAM" id="SSF81631">
    <property type="entry name" value="PAP/OAS1 substrate-binding domain"/>
    <property type="match status" value="1"/>
</dbReference>
<evidence type="ECO:0000313" key="3">
    <source>
        <dbReference type="EMBL" id="CAE8603652.1"/>
    </source>
</evidence>
<feature type="region of interest" description="Disordered" evidence="1">
    <location>
        <begin position="36"/>
        <end position="82"/>
    </location>
</feature>
<evidence type="ECO:0000259" key="2">
    <source>
        <dbReference type="Pfam" id="PF22600"/>
    </source>
</evidence>
<name>A0A813ENN9_POLGL</name>
<dbReference type="EMBL" id="CAJNNV010015601">
    <property type="protein sequence ID" value="CAE8603652.1"/>
    <property type="molecule type" value="Genomic_DNA"/>
</dbReference>
<dbReference type="InterPro" id="IPR043519">
    <property type="entry name" value="NT_sf"/>
</dbReference>
<reference evidence="3" key="1">
    <citation type="submission" date="2021-02" db="EMBL/GenBank/DDBJ databases">
        <authorList>
            <person name="Dougan E. K."/>
            <person name="Rhodes N."/>
            <person name="Thang M."/>
            <person name="Chan C."/>
        </authorList>
    </citation>
    <scope>NUCLEOTIDE SEQUENCE</scope>
</reference>
<dbReference type="GO" id="GO:0016779">
    <property type="term" value="F:nucleotidyltransferase activity"/>
    <property type="evidence" value="ECO:0007669"/>
    <property type="project" value="TreeGrafter"/>
</dbReference>
<comment type="caution">
    <text evidence="3">The sequence shown here is derived from an EMBL/GenBank/DDBJ whole genome shotgun (WGS) entry which is preliminary data.</text>
</comment>
<sequence length="357" mass="38884">MADAERAEAKMRQIYLHLRCKTRSAQQLRAVTQEALQGAVGAAKVKDVSKGDSPSTSSTASPASTRTSSEGGEQQACSRHEAPDAKGCLELSELLRAPSRVGLETMLDAAAARTGHLSASAPGMAARACLLALQGMVDKAMGPEWHVKPFGSIVSGFCCKSSDLDVTFLRKDADLNADHMQQDAVIALRKRVLPLLLAHPQFEVEKEVWSARVPILKLRFIREVEVDLSCHNLEGLLNTQLLKAYADLHPKVKQMVMAAKLWAKTKEVCGACAGNLSSYSLTLMVIYFLQVDSDLQLPCFPTWAFDCNGPTGLAAKATWVCETPVSELLSRFLDFFAGRFRWGSEVVSVRLGFRVTA</sequence>
<dbReference type="GO" id="GO:0031123">
    <property type="term" value="P:RNA 3'-end processing"/>
    <property type="evidence" value="ECO:0007669"/>
    <property type="project" value="TreeGrafter"/>
</dbReference>
<dbReference type="Proteomes" id="UP000654075">
    <property type="component" value="Unassembled WGS sequence"/>
</dbReference>
<dbReference type="PANTHER" id="PTHR12271:SF40">
    <property type="entry name" value="POLY(A) RNA POLYMERASE GLD2"/>
    <property type="match status" value="1"/>
</dbReference>
<dbReference type="SUPFAM" id="SSF81301">
    <property type="entry name" value="Nucleotidyltransferase"/>
    <property type="match status" value="1"/>
</dbReference>
<feature type="compositionally biased region" description="Low complexity" evidence="1">
    <location>
        <begin position="53"/>
        <end position="69"/>
    </location>
</feature>
<protein>
    <recommendedName>
        <fullName evidence="2">Poly(A) RNA polymerase mitochondrial-like central palm domain-containing protein</fullName>
    </recommendedName>
</protein>
<dbReference type="Gene3D" id="3.30.460.10">
    <property type="entry name" value="Beta Polymerase, domain 2"/>
    <property type="match status" value="1"/>
</dbReference>